<evidence type="ECO:0000313" key="1">
    <source>
        <dbReference type="EMBL" id="OQD61812.1"/>
    </source>
</evidence>
<keyword evidence="2" id="KW-1185">Reference proteome</keyword>
<accession>A0A1V6NB72</accession>
<reference evidence="2" key="1">
    <citation type="journal article" date="2017" name="Nat. Microbiol.">
        <title>Global analysis of biosynthetic gene clusters reveals vast potential of secondary metabolite production in Penicillium species.</title>
        <authorList>
            <person name="Nielsen J.C."/>
            <person name="Grijseels S."/>
            <person name="Prigent S."/>
            <person name="Ji B."/>
            <person name="Dainat J."/>
            <person name="Nielsen K.F."/>
            <person name="Frisvad J.C."/>
            <person name="Workman M."/>
            <person name="Nielsen J."/>
        </authorList>
    </citation>
    <scope>NUCLEOTIDE SEQUENCE [LARGE SCALE GENOMIC DNA]</scope>
    <source>
        <strain evidence="2">IBT 4502</strain>
    </source>
</reference>
<proteinExistence type="predicted"/>
<evidence type="ECO:0000313" key="2">
    <source>
        <dbReference type="Proteomes" id="UP000191408"/>
    </source>
</evidence>
<protein>
    <submittedName>
        <fullName evidence="1">Uncharacterized protein</fullName>
    </submittedName>
</protein>
<dbReference type="Proteomes" id="UP000191408">
    <property type="component" value="Unassembled WGS sequence"/>
</dbReference>
<dbReference type="EMBL" id="MDYM01000015">
    <property type="protein sequence ID" value="OQD61812.1"/>
    <property type="molecule type" value="Genomic_DNA"/>
</dbReference>
<gene>
    <name evidence="1" type="ORF">PENPOL_c015G10085</name>
</gene>
<comment type="caution">
    <text evidence="1">The sequence shown here is derived from an EMBL/GenBank/DDBJ whole genome shotgun (WGS) entry which is preliminary data.</text>
</comment>
<sequence>MLSKVRRVSN</sequence>
<name>A0A1V6NB72_PENPO</name>
<organism evidence="1 2">
    <name type="scientific">Penicillium polonicum</name>
    <dbReference type="NCBI Taxonomy" id="60169"/>
    <lineage>
        <taxon>Eukaryota</taxon>
        <taxon>Fungi</taxon>
        <taxon>Dikarya</taxon>
        <taxon>Ascomycota</taxon>
        <taxon>Pezizomycotina</taxon>
        <taxon>Eurotiomycetes</taxon>
        <taxon>Eurotiomycetidae</taxon>
        <taxon>Eurotiales</taxon>
        <taxon>Aspergillaceae</taxon>
        <taxon>Penicillium</taxon>
    </lineage>
</organism>